<accession>S4PRH9</accession>
<reference evidence="1" key="2">
    <citation type="submission" date="2013-05" db="EMBL/GenBank/DDBJ databases">
        <authorList>
            <person name="Carter J.-M."/>
            <person name="Baker S.C."/>
            <person name="Pink R."/>
            <person name="Carter D.R.F."/>
            <person name="Collins A."/>
            <person name="Tomlin J."/>
            <person name="Gibbs M."/>
            <person name="Breuker C.J."/>
        </authorList>
    </citation>
    <scope>NUCLEOTIDE SEQUENCE</scope>
    <source>
        <tissue evidence="1">Ovary</tissue>
    </source>
</reference>
<evidence type="ECO:0000313" key="1">
    <source>
        <dbReference type="EMBL" id="JAA77827.1"/>
    </source>
</evidence>
<proteinExistence type="predicted"/>
<name>S4PRH9_9NEOP</name>
<reference evidence="1" key="1">
    <citation type="journal article" date="2013" name="BMC Genomics">
        <title>Unscrambling butterfly oogenesis.</title>
        <authorList>
            <person name="Carter J.M."/>
            <person name="Baker S.C."/>
            <person name="Pink R."/>
            <person name="Carter D.R."/>
            <person name="Collins A."/>
            <person name="Tomlin J."/>
            <person name="Gibbs M."/>
            <person name="Breuker C.J."/>
        </authorList>
    </citation>
    <scope>NUCLEOTIDE SEQUENCE</scope>
    <source>
        <tissue evidence="1">Ovary</tissue>
    </source>
</reference>
<organism evidence="1">
    <name type="scientific">Pararge aegeria</name>
    <name type="common">speckled wood butterfly</name>
    <dbReference type="NCBI Taxonomy" id="116150"/>
    <lineage>
        <taxon>Eukaryota</taxon>
        <taxon>Metazoa</taxon>
        <taxon>Ecdysozoa</taxon>
        <taxon>Arthropoda</taxon>
        <taxon>Hexapoda</taxon>
        <taxon>Insecta</taxon>
        <taxon>Pterygota</taxon>
        <taxon>Neoptera</taxon>
        <taxon>Endopterygota</taxon>
        <taxon>Lepidoptera</taxon>
        <taxon>Glossata</taxon>
        <taxon>Ditrysia</taxon>
        <taxon>Papilionoidea</taxon>
        <taxon>Nymphalidae</taxon>
        <taxon>Satyrinae</taxon>
        <taxon>Satyrini</taxon>
        <taxon>Parargina</taxon>
        <taxon>Pararge</taxon>
    </lineage>
</organism>
<dbReference type="AlphaFoldDB" id="S4PRH9"/>
<dbReference type="EMBL" id="GAIX01014733">
    <property type="protein sequence ID" value="JAA77827.1"/>
    <property type="molecule type" value="Transcribed_RNA"/>
</dbReference>
<protein>
    <submittedName>
        <fullName evidence="1">Uncharacterized protein</fullName>
    </submittedName>
</protein>
<sequence length="73" mass="8065">MFSITFFISLTYSGVKIKSIKKHVAIDNSGLVEYIKSQLLRILIDSFVAQAKRGWPVVCIAGKGDPPQFSAPH</sequence>